<protein>
    <recommendedName>
        <fullName evidence="6 7">Large ribosomal subunit protein bL9</fullName>
    </recommendedName>
</protein>
<evidence type="ECO:0000259" key="9">
    <source>
        <dbReference type="Pfam" id="PF01281"/>
    </source>
</evidence>
<dbReference type="Pfam" id="PF03948">
    <property type="entry name" value="Ribosomal_L9_C"/>
    <property type="match status" value="1"/>
</dbReference>
<dbReference type="SUPFAM" id="SSF55658">
    <property type="entry name" value="L9 N-domain-like"/>
    <property type="match status" value="1"/>
</dbReference>
<dbReference type="AlphaFoldDB" id="A0A7H1MYN0"/>
<feature type="domain" description="Ribosomal protein L9" evidence="9">
    <location>
        <begin position="2"/>
        <end position="33"/>
    </location>
</feature>
<evidence type="ECO:0000256" key="6">
    <source>
        <dbReference type="ARBA" id="ARBA00035292"/>
    </source>
</evidence>
<dbReference type="SUPFAM" id="SSF55653">
    <property type="entry name" value="Ribosomal protein L9 C-domain"/>
    <property type="match status" value="1"/>
</dbReference>
<dbReference type="EMBL" id="CP053923">
    <property type="protein sequence ID" value="QNT68566.1"/>
    <property type="molecule type" value="Genomic_DNA"/>
</dbReference>
<keyword evidence="4 7" id="KW-0689">Ribosomal protein</keyword>
<dbReference type="HAMAP" id="MF_00503">
    <property type="entry name" value="Ribosomal_bL9"/>
    <property type="match status" value="1"/>
</dbReference>
<dbReference type="InterPro" id="IPR009027">
    <property type="entry name" value="Ribosomal_bL9/RNase_H1_N"/>
</dbReference>
<keyword evidence="3 7" id="KW-0694">RNA-binding</keyword>
<keyword evidence="12" id="KW-1185">Reference proteome</keyword>
<evidence type="ECO:0000256" key="2">
    <source>
        <dbReference type="ARBA" id="ARBA00022730"/>
    </source>
</evidence>
<proteinExistence type="inferred from homology"/>
<dbReference type="InterPro" id="IPR000244">
    <property type="entry name" value="Ribosomal_bL9"/>
</dbReference>
<comment type="similarity">
    <text evidence="1 7">Belongs to the bacterial ribosomal protein bL9 family.</text>
</comment>
<evidence type="ECO:0000256" key="4">
    <source>
        <dbReference type="ARBA" id="ARBA00022980"/>
    </source>
</evidence>
<gene>
    <name evidence="7 11" type="primary">rplI</name>
    <name evidence="11" type="ORF">HQ394_03265</name>
</gene>
<name>A0A7H1MYN0_9PROT</name>
<sequence length="181" mass="19692">MGDLVHVRPGYARNFLLPQGKAVRATEENRKRFDERRAQLEVTNLQRRSEAEAVAVKMSGLNVTLIRQAGESGQLYGSVSARDLADVITEAGFTIGRQQVRLNAPIKTLGVHAVGVTLHPEVIVTVSANIARSREEADQQARTGSAFSRRDEAEDELEAELIEAAGGEDTEAEEEGPEEAV</sequence>
<feature type="compositionally biased region" description="Acidic residues" evidence="8">
    <location>
        <begin position="153"/>
        <end position="181"/>
    </location>
</feature>
<dbReference type="Gene3D" id="3.10.430.100">
    <property type="entry name" value="Ribosomal protein L9, C-terminal domain"/>
    <property type="match status" value="1"/>
</dbReference>
<reference evidence="11 12" key="1">
    <citation type="submission" date="2020-05" db="EMBL/GenBank/DDBJ databases">
        <title>Complete closed genome sequence of Defluviicoccus vanus.</title>
        <authorList>
            <person name="Bessarab I."/>
            <person name="Arumugam K."/>
            <person name="Maszenan A.M."/>
            <person name="Seviour R.J."/>
            <person name="Williams R.B."/>
        </authorList>
    </citation>
    <scope>NUCLEOTIDE SEQUENCE [LARGE SCALE GENOMIC DNA]</scope>
    <source>
        <strain evidence="11 12">Ben 114</strain>
    </source>
</reference>
<evidence type="ECO:0000256" key="8">
    <source>
        <dbReference type="SAM" id="MobiDB-lite"/>
    </source>
</evidence>
<dbReference type="InterPro" id="IPR020594">
    <property type="entry name" value="Ribosomal_bL9_bac/chp"/>
</dbReference>
<dbReference type="Gene3D" id="3.40.5.10">
    <property type="entry name" value="Ribosomal protein L9, N-terminal domain"/>
    <property type="match status" value="1"/>
</dbReference>
<organism evidence="11 12">
    <name type="scientific">Defluviicoccus vanus</name>
    <dbReference type="NCBI Taxonomy" id="111831"/>
    <lineage>
        <taxon>Bacteria</taxon>
        <taxon>Pseudomonadati</taxon>
        <taxon>Pseudomonadota</taxon>
        <taxon>Alphaproteobacteria</taxon>
        <taxon>Rhodospirillales</taxon>
        <taxon>Rhodospirillaceae</taxon>
        <taxon>Defluviicoccus</taxon>
    </lineage>
</organism>
<dbReference type="KEGG" id="dvn:HQ394_03265"/>
<dbReference type="GO" id="GO:1990904">
    <property type="term" value="C:ribonucleoprotein complex"/>
    <property type="evidence" value="ECO:0007669"/>
    <property type="project" value="UniProtKB-KW"/>
</dbReference>
<evidence type="ECO:0000256" key="3">
    <source>
        <dbReference type="ARBA" id="ARBA00022884"/>
    </source>
</evidence>
<dbReference type="GO" id="GO:0003735">
    <property type="term" value="F:structural constituent of ribosome"/>
    <property type="evidence" value="ECO:0007669"/>
    <property type="project" value="InterPro"/>
</dbReference>
<dbReference type="InterPro" id="IPR020069">
    <property type="entry name" value="Ribosomal_bL9_C"/>
</dbReference>
<evidence type="ECO:0000256" key="1">
    <source>
        <dbReference type="ARBA" id="ARBA00010605"/>
    </source>
</evidence>
<dbReference type="InterPro" id="IPR020070">
    <property type="entry name" value="Ribosomal_bL9_N"/>
</dbReference>
<evidence type="ECO:0000259" key="10">
    <source>
        <dbReference type="Pfam" id="PF03948"/>
    </source>
</evidence>
<evidence type="ECO:0000313" key="12">
    <source>
        <dbReference type="Proteomes" id="UP000516369"/>
    </source>
</evidence>
<feature type="region of interest" description="Disordered" evidence="8">
    <location>
        <begin position="133"/>
        <end position="181"/>
    </location>
</feature>
<dbReference type="GO" id="GO:0019843">
    <property type="term" value="F:rRNA binding"/>
    <property type="evidence" value="ECO:0007669"/>
    <property type="project" value="UniProtKB-UniRule"/>
</dbReference>
<comment type="function">
    <text evidence="7">Binds to the 23S rRNA.</text>
</comment>
<dbReference type="GO" id="GO:0006412">
    <property type="term" value="P:translation"/>
    <property type="evidence" value="ECO:0007669"/>
    <property type="project" value="UniProtKB-UniRule"/>
</dbReference>
<dbReference type="Proteomes" id="UP000516369">
    <property type="component" value="Chromosome"/>
</dbReference>
<dbReference type="Pfam" id="PF01281">
    <property type="entry name" value="Ribosomal_L9_N"/>
    <property type="match status" value="1"/>
</dbReference>
<evidence type="ECO:0000256" key="5">
    <source>
        <dbReference type="ARBA" id="ARBA00023274"/>
    </source>
</evidence>
<dbReference type="NCBIfam" id="TIGR00158">
    <property type="entry name" value="L9"/>
    <property type="match status" value="1"/>
</dbReference>
<keyword evidence="5 7" id="KW-0687">Ribonucleoprotein</keyword>
<accession>A0A7H1MYN0</accession>
<dbReference type="PANTHER" id="PTHR21368">
    <property type="entry name" value="50S RIBOSOMAL PROTEIN L9"/>
    <property type="match status" value="1"/>
</dbReference>
<keyword evidence="2 7" id="KW-0699">rRNA-binding</keyword>
<dbReference type="GO" id="GO:0005840">
    <property type="term" value="C:ribosome"/>
    <property type="evidence" value="ECO:0007669"/>
    <property type="project" value="UniProtKB-KW"/>
</dbReference>
<feature type="domain" description="Large ribosomal subunit protein bL9 C-terminal" evidence="10">
    <location>
        <begin position="50"/>
        <end position="131"/>
    </location>
</feature>
<dbReference type="InterPro" id="IPR036791">
    <property type="entry name" value="Ribosomal_bL9_C_sf"/>
</dbReference>
<evidence type="ECO:0000256" key="7">
    <source>
        <dbReference type="HAMAP-Rule" id="MF_00503"/>
    </source>
</evidence>
<dbReference type="InterPro" id="IPR036935">
    <property type="entry name" value="Ribosomal_bL9_N_sf"/>
</dbReference>
<evidence type="ECO:0000313" key="11">
    <source>
        <dbReference type="EMBL" id="QNT68566.1"/>
    </source>
</evidence>